<name>A0ACC1XX28_MELAZ</name>
<evidence type="ECO:0000313" key="1">
    <source>
        <dbReference type="EMBL" id="KAJ4715908.1"/>
    </source>
</evidence>
<reference evidence="1 2" key="1">
    <citation type="journal article" date="2023" name="Science">
        <title>Complex scaffold remodeling in plant triterpene biosynthesis.</title>
        <authorList>
            <person name="De La Pena R."/>
            <person name="Hodgson H."/>
            <person name="Liu J.C."/>
            <person name="Stephenson M.J."/>
            <person name="Martin A.C."/>
            <person name="Owen C."/>
            <person name="Harkess A."/>
            <person name="Leebens-Mack J."/>
            <person name="Jimenez L.E."/>
            <person name="Osbourn A."/>
            <person name="Sattely E.S."/>
        </authorList>
    </citation>
    <scope>NUCLEOTIDE SEQUENCE [LARGE SCALE GENOMIC DNA]</scope>
    <source>
        <strain evidence="2">cv. JPN11</strain>
        <tissue evidence="1">Leaf</tissue>
    </source>
</reference>
<accession>A0ACC1XX28</accession>
<dbReference type="Proteomes" id="UP001164539">
    <property type="component" value="Chromosome 6"/>
</dbReference>
<keyword evidence="2" id="KW-1185">Reference proteome</keyword>
<sequence>MINSKRIIQLAKKWQKMAAMERRRISFPRNGAAQKPSVANKGHFVVYTTDNVRFTLPLEYLRTSVFIELLRMSEEEFGLPSDGPITLPCDSTFLNYVMSLVNGCIPEDLEKALLNSLSTCHFSASSSLALGQSHQQTLVYSY</sequence>
<organism evidence="1 2">
    <name type="scientific">Melia azedarach</name>
    <name type="common">Chinaberry tree</name>
    <dbReference type="NCBI Taxonomy" id="155640"/>
    <lineage>
        <taxon>Eukaryota</taxon>
        <taxon>Viridiplantae</taxon>
        <taxon>Streptophyta</taxon>
        <taxon>Embryophyta</taxon>
        <taxon>Tracheophyta</taxon>
        <taxon>Spermatophyta</taxon>
        <taxon>Magnoliopsida</taxon>
        <taxon>eudicotyledons</taxon>
        <taxon>Gunneridae</taxon>
        <taxon>Pentapetalae</taxon>
        <taxon>rosids</taxon>
        <taxon>malvids</taxon>
        <taxon>Sapindales</taxon>
        <taxon>Meliaceae</taxon>
        <taxon>Melia</taxon>
    </lineage>
</organism>
<proteinExistence type="predicted"/>
<gene>
    <name evidence="1" type="ORF">OWV82_010997</name>
</gene>
<evidence type="ECO:0000313" key="2">
    <source>
        <dbReference type="Proteomes" id="UP001164539"/>
    </source>
</evidence>
<comment type="caution">
    <text evidence="1">The sequence shown here is derived from an EMBL/GenBank/DDBJ whole genome shotgun (WGS) entry which is preliminary data.</text>
</comment>
<protein>
    <submittedName>
        <fullName evidence="1">Auxin-responsive protein</fullName>
    </submittedName>
</protein>
<dbReference type="EMBL" id="CM051399">
    <property type="protein sequence ID" value="KAJ4715908.1"/>
    <property type="molecule type" value="Genomic_DNA"/>
</dbReference>